<evidence type="ECO:0000256" key="2">
    <source>
        <dbReference type="ARBA" id="ARBA00022692"/>
    </source>
</evidence>
<evidence type="ECO:0000256" key="4">
    <source>
        <dbReference type="ARBA" id="ARBA00023136"/>
    </source>
</evidence>
<accession>A0ABX0XK25</accession>
<comment type="subcellular location">
    <subcellularLocation>
        <location evidence="1">Membrane</location>
        <topology evidence="1">Multi-pass membrane protein</topology>
    </subcellularLocation>
</comment>
<name>A0ABX0XK25_9SPHN</name>
<dbReference type="EMBL" id="JAATJE010000001">
    <property type="protein sequence ID" value="NJC33574.1"/>
    <property type="molecule type" value="Genomic_DNA"/>
</dbReference>
<dbReference type="InterPro" id="IPR023271">
    <property type="entry name" value="Aquaporin-like"/>
</dbReference>
<dbReference type="PANTHER" id="PTHR30520:SF6">
    <property type="entry name" value="FORMATE_NITRATE FAMILY TRANSPORTER (EUROFUNG)"/>
    <property type="match status" value="1"/>
</dbReference>
<keyword evidence="3 6" id="KW-1133">Transmembrane helix</keyword>
<feature type="transmembrane region" description="Helical" evidence="6">
    <location>
        <begin position="216"/>
        <end position="237"/>
    </location>
</feature>
<comment type="caution">
    <text evidence="7">The sequence shown here is derived from an EMBL/GenBank/DDBJ whole genome shotgun (WGS) entry which is preliminary data.</text>
</comment>
<feature type="transmembrane region" description="Helical" evidence="6">
    <location>
        <begin position="108"/>
        <end position="131"/>
    </location>
</feature>
<evidence type="ECO:0000313" key="8">
    <source>
        <dbReference type="Proteomes" id="UP000734218"/>
    </source>
</evidence>
<gene>
    <name evidence="7" type="ORF">GGR88_001048</name>
</gene>
<comment type="similarity">
    <text evidence="5">Belongs to the FNT transporter (TC 1.A.16) family.</text>
</comment>
<evidence type="ECO:0000256" key="3">
    <source>
        <dbReference type="ARBA" id="ARBA00022989"/>
    </source>
</evidence>
<protein>
    <submittedName>
        <fullName evidence="7">Formate transporter</fullName>
    </submittedName>
</protein>
<keyword evidence="4 6" id="KW-0472">Membrane</keyword>
<evidence type="ECO:0000256" key="1">
    <source>
        <dbReference type="ARBA" id="ARBA00004141"/>
    </source>
</evidence>
<dbReference type="InterPro" id="IPR024002">
    <property type="entry name" value="For/NO2_transpt_CS"/>
</dbReference>
<feature type="transmembrane region" description="Helical" evidence="6">
    <location>
        <begin position="185"/>
        <end position="204"/>
    </location>
</feature>
<keyword evidence="2 6" id="KW-0812">Transmembrane</keyword>
<evidence type="ECO:0000256" key="6">
    <source>
        <dbReference type="SAM" id="Phobius"/>
    </source>
</evidence>
<dbReference type="PROSITE" id="PS01006">
    <property type="entry name" value="FORMATE_NITRITE_TP_2"/>
    <property type="match status" value="1"/>
</dbReference>
<proteinExistence type="inferred from homology"/>
<evidence type="ECO:0000256" key="5">
    <source>
        <dbReference type="ARBA" id="ARBA00049660"/>
    </source>
</evidence>
<feature type="transmembrane region" description="Helical" evidence="6">
    <location>
        <begin position="158"/>
        <end position="178"/>
    </location>
</feature>
<evidence type="ECO:0000313" key="7">
    <source>
        <dbReference type="EMBL" id="NJC33574.1"/>
    </source>
</evidence>
<feature type="transmembrane region" description="Helical" evidence="6">
    <location>
        <begin position="33"/>
        <end position="54"/>
    </location>
</feature>
<dbReference type="PANTHER" id="PTHR30520">
    <property type="entry name" value="FORMATE TRANSPORTER-RELATED"/>
    <property type="match status" value="1"/>
</dbReference>
<dbReference type="InterPro" id="IPR000292">
    <property type="entry name" value="For/NO2_transpt"/>
</dbReference>
<dbReference type="Pfam" id="PF01226">
    <property type="entry name" value="Form_Nir_trans"/>
    <property type="match status" value="1"/>
</dbReference>
<dbReference type="Proteomes" id="UP000734218">
    <property type="component" value="Unassembled WGS sequence"/>
</dbReference>
<reference evidence="7 8" key="1">
    <citation type="submission" date="2020-03" db="EMBL/GenBank/DDBJ databases">
        <title>Genomic Encyclopedia of Type Strains, Phase IV (KMG-IV): sequencing the most valuable type-strain genomes for metagenomic binning, comparative biology and taxonomic classification.</title>
        <authorList>
            <person name="Goeker M."/>
        </authorList>
    </citation>
    <scope>NUCLEOTIDE SEQUENCE [LARGE SCALE GENOMIC DNA]</scope>
    <source>
        <strain evidence="7 8">DSM 27651</strain>
    </source>
</reference>
<feature type="transmembrane region" description="Helical" evidence="6">
    <location>
        <begin position="66"/>
        <end position="87"/>
    </location>
</feature>
<dbReference type="Gene3D" id="1.20.1080.10">
    <property type="entry name" value="Glycerol uptake facilitator protein"/>
    <property type="match status" value="1"/>
</dbReference>
<dbReference type="RefSeq" id="WP_167953541.1">
    <property type="nucleotide sequence ID" value="NZ_JAATJE010000001.1"/>
</dbReference>
<organism evidence="7 8">
    <name type="scientific">Sphingomonas jejuensis</name>
    <dbReference type="NCBI Taxonomy" id="904715"/>
    <lineage>
        <taxon>Bacteria</taxon>
        <taxon>Pseudomonadati</taxon>
        <taxon>Pseudomonadota</taxon>
        <taxon>Alphaproteobacteria</taxon>
        <taxon>Sphingomonadales</taxon>
        <taxon>Sphingomonadaceae</taxon>
        <taxon>Sphingomonas</taxon>
    </lineage>
</organism>
<sequence>MDGMQKQDAVGPEIADAAPDLLAKKVAVSWPRIAMLGIAAGAFIAFGSIAYLIVQGAGETTGAVQLLSGAAFSIGLMLVVVTAAELFTGDTMLMLPAATGKMRVSVMLGTWAVVWLTNLIGSLAIVGLFLAAGGLNGLDGGIGEAAAATAATKLGKGAAATLASGILANMLVCLAVWMAMGAKQVAAKLIAVVPPVTLFVAAGFEHSIANMSLLPLGLAAAGWPGGVGVAVASNLALSTAGNILGGAAVAFALGSGHGVVPADDD</sequence>
<keyword evidence="8" id="KW-1185">Reference proteome</keyword>